<dbReference type="AlphaFoldDB" id="A0A7C9RK59"/>
<sequence length="171" mass="19425">AYLSSASRALGFEVDFKRLLEDFQSQGTLVRAAYYTAYEDQLHAPLRALLDWLAYNGYAVIEKEIRSYLDPDGVKKKLPRIELEIAVHAMDLSSRIDGMILFSASGSFRRLVAAMQRRGVHVTVVSTLQAPTLIVADELRRQADKFVELRDLRLRLERQSSAAIVRTKGRR</sequence>
<dbReference type="Proteomes" id="UP000480266">
    <property type="component" value="Unassembled WGS sequence"/>
</dbReference>
<feature type="domain" description="NYN" evidence="1">
    <location>
        <begin position="8"/>
        <end position="149"/>
    </location>
</feature>
<gene>
    <name evidence="2" type="ORF">G4V63_27635</name>
</gene>
<dbReference type="InterPro" id="IPR047140">
    <property type="entry name" value="LabA"/>
</dbReference>
<name>A0A7C9RK59_9BRAD</name>
<comment type="caution">
    <text evidence="2">The sequence shown here is derived from an EMBL/GenBank/DDBJ whole genome shotgun (WGS) entry which is preliminary data.</text>
</comment>
<accession>A0A7C9RK59</accession>
<organism evidence="2 3">
    <name type="scientific">Candidatus Afipia apatlaquensis</name>
    <dbReference type="NCBI Taxonomy" id="2712852"/>
    <lineage>
        <taxon>Bacteria</taxon>
        <taxon>Pseudomonadati</taxon>
        <taxon>Pseudomonadota</taxon>
        <taxon>Alphaproteobacteria</taxon>
        <taxon>Hyphomicrobiales</taxon>
        <taxon>Nitrobacteraceae</taxon>
        <taxon>Afipia</taxon>
    </lineage>
</organism>
<dbReference type="PANTHER" id="PTHR35458:SF2">
    <property type="entry name" value="SLR0755 PROTEIN"/>
    <property type="match status" value="1"/>
</dbReference>
<keyword evidence="3" id="KW-1185">Reference proteome</keyword>
<feature type="non-terminal residue" evidence="2">
    <location>
        <position position="1"/>
    </location>
</feature>
<protein>
    <submittedName>
        <fullName evidence="2">NYN domain-containing protein</fullName>
    </submittedName>
</protein>
<proteinExistence type="predicted"/>
<dbReference type="Gene3D" id="3.40.50.1010">
    <property type="entry name" value="5'-nuclease"/>
    <property type="match status" value="1"/>
</dbReference>
<evidence type="ECO:0000313" key="2">
    <source>
        <dbReference type="EMBL" id="NGX98840.1"/>
    </source>
</evidence>
<dbReference type="GO" id="GO:0004540">
    <property type="term" value="F:RNA nuclease activity"/>
    <property type="evidence" value="ECO:0007669"/>
    <property type="project" value="InterPro"/>
</dbReference>
<dbReference type="Pfam" id="PF01936">
    <property type="entry name" value="NYN"/>
    <property type="match status" value="1"/>
</dbReference>
<dbReference type="CDD" id="cd10911">
    <property type="entry name" value="PIN_LabA"/>
    <property type="match status" value="1"/>
</dbReference>
<dbReference type="PANTHER" id="PTHR35458">
    <property type="entry name" value="SLR0755 PROTEIN"/>
    <property type="match status" value="1"/>
</dbReference>
<dbReference type="InterPro" id="IPR021139">
    <property type="entry name" value="NYN"/>
</dbReference>
<evidence type="ECO:0000313" key="3">
    <source>
        <dbReference type="Proteomes" id="UP000480266"/>
    </source>
</evidence>
<reference evidence="2" key="1">
    <citation type="submission" date="2020-02" db="EMBL/GenBank/DDBJ databases">
        <title>Draft genome sequence of Candidatus Afipia apatlaquensis IBT-C3, a potential strain for decolorization of textile dyes.</title>
        <authorList>
            <person name="Sanchez-Reyes A."/>
            <person name="Breton-Deval L."/>
            <person name="Mangelson H."/>
            <person name="Sanchez-Flores A."/>
        </authorList>
    </citation>
    <scope>NUCLEOTIDE SEQUENCE [LARGE SCALE GENOMIC DNA]</scope>
    <source>
        <strain evidence="2">IBT-C3</strain>
    </source>
</reference>
<dbReference type="EMBL" id="JAAMRR010001406">
    <property type="protein sequence ID" value="NGX98840.1"/>
    <property type="molecule type" value="Genomic_DNA"/>
</dbReference>
<evidence type="ECO:0000259" key="1">
    <source>
        <dbReference type="Pfam" id="PF01936"/>
    </source>
</evidence>